<dbReference type="RefSeq" id="WP_073601142.1">
    <property type="nucleotide sequence ID" value="NZ_MRCB01000032.1"/>
</dbReference>
<feature type="region of interest" description="Disordered" evidence="2">
    <location>
        <begin position="44"/>
        <end position="72"/>
    </location>
</feature>
<evidence type="ECO:0000313" key="4">
    <source>
        <dbReference type="Proteomes" id="UP000186868"/>
    </source>
</evidence>
<proteinExistence type="predicted"/>
<dbReference type="AlphaFoldDB" id="A0A1U7H9J6"/>
<dbReference type="OrthoDB" id="425925at2"/>
<dbReference type="Proteomes" id="UP000186868">
    <property type="component" value="Unassembled WGS sequence"/>
</dbReference>
<dbReference type="NCBIfam" id="NF047397">
    <property type="entry name" value="slr1339_fam"/>
    <property type="match status" value="1"/>
</dbReference>
<dbReference type="STRING" id="1921803.NIES593_19310"/>
<keyword evidence="1" id="KW-0175">Coiled coil</keyword>
<gene>
    <name evidence="3" type="ORF">NIES593_19310</name>
</gene>
<keyword evidence="4" id="KW-1185">Reference proteome</keyword>
<dbReference type="InterPro" id="IPR058106">
    <property type="entry name" value="Slr1339"/>
</dbReference>
<comment type="caution">
    <text evidence="3">The sequence shown here is derived from an EMBL/GenBank/DDBJ whole genome shotgun (WGS) entry which is preliminary data.</text>
</comment>
<feature type="compositionally biased region" description="Polar residues" evidence="2">
    <location>
        <begin position="51"/>
        <end position="71"/>
    </location>
</feature>
<dbReference type="EMBL" id="MRCB01000032">
    <property type="protein sequence ID" value="OKH20259.1"/>
    <property type="molecule type" value="Genomic_DNA"/>
</dbReference>
<reference evidence="3 4" key="1">
    <citation type="submission" date="2016-11" db="EMBL/GenBank/DDBJ databases">
        <title>Draft Genome Sequences of Nine Cyanobacterial Strains from Diverse Habitats.</title>
        <authorList>
            <person name="Zhu T."/>
            <person name="Hou S."/>
            <person name="Lu X."/>
            <person name="Hess W.R."/>
        </authorList>
    </citation>
    <scope>NUCLEOTIDE SEQUENCE [LARGE SCALE GENOMIC DNA]</scope>
    <source>
        <strain evidence="3 4">NIES-593</strain>
    </source>
</reference>
<evidence type="ECO:0000313" key="3">
    <source>
        <dbReference type="EMBL" id="OKH20259.1"/>
    </source>
</evidence>
<sequence length="153" mass="18130">MDEMEKLLAQLKAEYEQNQPASPSSEPTRSQPLIDNLLAQVKAELEDPKNHSPQPLQSTPPATVASSSDNRFLQDIQAEYREKERLERERQQQELLERRQRKRRALRQQAQEWLKKLNPRSEEGMWFEEFSHAYDNKLEAAIDYLEALRESYF</sequence>
<protein>
    <submittedName>
        <fullName evidence="3">Uncharacterized protein</fullName>
    </submittedName>
</protein>
<feature type="coiled-coil region" evidence="1">
    <location>
        <begin position="73"/>
        <end position="116"/>
    </location>
</feature>
<accession>A0A1U7H9J6</accession>
<organism evidence="3 4">
    <name type="scientific">Hydrococcus rivularis NIES-593</name>
    <dbReference type="NCBI Taxonomy" id="1921803"/>
    <lineage>
        <taxon>Bacteria</taxon>
        <taxon>Bacillati</taxon>
        <taxon>Cyanobacteriota</taxon>
        <taxon>Cyanophyceae</taxon>
        <taxon>Pleurocapsales</taxon>
        <taxon>Hydrococcaceae</taxon>
        <taxon>Hydrococcus</taxon>
    </lineage>
</organism>
<evidence type="ECO:0000256" key="2">
    <source>
        <dbReference type="SAM" id="MobiDB-lite"/>
    </source>
</evidence>
<dbReference type="Pfam" id="PF26643">
    <property type="entry name" value="Slr1339"/>
    <property type="match status" value="1"/>
</dbReference>
<evidence type="ECO:0000256" key="1">
    <source>
        <dbReference type="SAM" id="Coils"/>
    </source>
</evidence>
<name>A0A1U7H9J6_9CYAN</name>